<keyword evidence="3" id="KW-1185">Reference proteome</keyword>
<evidence type="ECO:0000313" key="2">
    <source>
        <dbReference type="EMBL" id="OTG35375.1"/>
    </source>
</evidence>
<name>A0A251VIE7_HELAN</name>
<organism evidence="2 3">
    <name type="scientific">Helianthus annuus</name>
    <name type="common">Common sunflower</name>
    <dbReference type="NCBI Taxonomy" id="4232"/>
    <lineage>
        <taxon>Eukaryota</taxon>
        <taxon>Viridiplantae</taxon>
        <taxon>Streptophyta</taxon>
        <taxon>Embryophyta</taxon>
        <taxon>Tracheophyta</taxon>
        <taxon>Spermatophyta</taxon>
        <taxon>Magnoliopsida</taxon>
        <taxon>eudicotyledons</taxon>
        <taxon>Gunneridae</taxon>
        <taxon>Pentapetalae</taxon>
        <taxon>asterids</taxon>
        <taxon>campanulids</taxon>
        <taxon>Asterales</taxon>
        <taxon>Asteraceae</taxon>
        <taxon>Asteroideae</taxon>
        <taxon>Heliantheae alliance</taxon>
        <taxon>Heliantheae</taxon>
        <taxon>Helianthus</taxon>
    </lineage>
</organism>
<dbReference type="InParanoid" id="A0A251VIE7"/>
<accession>A0A251VIE7</accession>
<keyword evidence="1" id="KW-0812">Transmembrane</keyword>
<sequence>MWHSYGLSIGGASFVCFITLSLSLSQSFIIIIVPFLIENPKSLNQLIMNSIDPMRQHLIHLESSILNIDGNDSVRNTDCWRIMSAPDENNTSDHTKTP</sequence>
<evidence type="ECO:0000256" key="1">
    <source>
        <dbReference type="SAM" id="Phobius"/>
    </source>
</evidence>
<evidence type="ECO:0000313" key="3">
    <source>
        <dbReference type="Proteomes" id="UP000215914"/>
    </source>
</evidence>
<gene>
    <name evidence="2" type="ORF">HannXRQ_Chr02g0056121</name>
</gene>
<protein>
    <submittedName>
        <fullName evidence="2">Uncharacterized protein</fullName>
    </submittedName>
</protein>
<reference evidence="3" key="1">
    <citation type="journal article" date="2017" name="Nature">
        <title>The sunflower genome provides insights into oil metabolism, flowering and Asterid evolution.</title>
        <authorList>
            <person name="Badouin H."/>
            <person name="Gouzy J."/>
            <person name="Grassa C.J."/>
            <person name="Murat F."/>
            <person name="Staton S.E."/>
            <person name="Cottret L."/>
            <person name="Lelandais-Briere C."/>
            <person name="Owens G.L."/>
            <person name="Carrere S."/>
            <person name="Mayjonade B."/>
            <person name="Legrand L."/>
            <person name="Gill N."/>
            <person name="Kane N.C."/>
            <person name="Bowers J.E."/>
            <person name="Hubner S."/>
            <person name="Bellec A."/>
            <person name="Berard A."/>
            <person name="Berges H."/>
            <person name="Blanchet N."/>
            <person name="Boniface M.C."/>
            <person name="Brunel D."/>
            <person name="Catrice O."/>
            <person name="Chaidir N."/>
            <person name="Claudel C."/>
            <person name="Donnadieu C."/>
            <person name="Faraut T."/>
            <person name="Fievet G."/>
            <person name="Helmstetter N."/>
            <person name="King M."/>
            <person name="Knapp S.J."/>
            <person name="Lai Z."/>
            <person name="Le Paslier M.C."/>
            <person name="Lippi Y."/>
            <person name="Lorenzon L."/>
            <person name="Mandel J.R."/>
            <person name="Marage G."/>
            <person name="Marchand G."/>
            <person name="Marquand E."/>
            <person name="Bret-Mestries E."/>
            <person name="Morien E."/>
            <person name="Nambeesan S."/>
            <person name="Nguyen T."/>
            <person name="Pegot-Espagnet P."/>
            <person name="Pouilly N."/>
            <person name="Raftis F."/>
            <person name="Sallet E."/>
            <person name="Schiex T."/>
            <person name="Thomas J."/>
            <person name="Vandecasteele C."/>
            <person name="Vares D."/>
            <person name="Vear F."/>
            <person name="Vautrin S."/>
            <person name="Crespi M."/>
            <person name="Mangin B."/>
            <person name="Burke J.M."/>
            <person name="Salse J."/>
            <person name="Munos S."/>
            <person name="Vincourt P."/>
            <person name="Rieseberg L.H."/>
            <person name="Langlade N.B."/>
        </authorList>
    </citation>
    <scope>NUCLEOTIDE SEQUENCE [LARGE SCALE GENOMIC DNA]</scope>
    <source>
        <strain evidence="3">cv. SF193</strain>
    </source>
</reference>
<feature type="transmembrane region" description="Helical" evidence="1">
    <location>
        <begin position="12"/>
        <end position="37"/>
    </location>
</feature>
<dbReference type="EMBL" id="CM007891">
    <property type="protein sequence ID" value="OTG35375.1"/>
    <property type="molecule type" value="Genomic_DNA"/>
</dbReference>
<proteinExistence type="predicted"/>
<keyword evidence="1" id="KW-1133">Transmembrane helix</keyword>
<dbReference type="AlphaFoldDB" id="A0A251VIE7"/>
<dbReference type="Proteomes" id="UP000215914">
    <property type="component" value="Chromosome 2"/>
</dbReference>
<keyword evidence="1" id="KW-0472">Membrane</keyword>